<dbReference type="SUPFAM" id="SSF46785">
    <property type="entry name" value="Winged helix' DNA-binding domain"/>
    <property type="match status" value="1"/>
</dbReference>
<comment type="caution">
    <text evidence="3">The sequence shown here is derived from an EMBL/GenBank/DDBJ whole genome shotgun (WGS) entry which is preliminary data.</text>
</comment>
<dbReference type="Gene3D" id="1.10.10.10">
    <property type="entry name" value="Winged helix-like DNA-binding domain superfamily/Winged helix DNA-binding domain"/>
    <property type="match status" value="1"/>
</dbReference>
<accession>A0ABU1MK68</accession>
<proteinExistence type="predicted"/>
<dbReference type="PANTHER" id="PTHR33221">
    <property type="entry name" value="WINGED HELIX-TURN-HELIX TRANSCRIPTIONAL REGULATOR, RRF2 FAMILY"/>
    <property type="match status" value="1"/>
</dbReference>
<evidence type="ECO:0000256" key="1">
    <source>
        <dbReference type="ARBA" id="ARBA00023125"/>
    </source>
</evidence>
<gene>
    <name evidence="3" type="ORF">J2792_001609</name>
</gene>
<dbReference type="NCBIfam" id="TIGR00738">
    <property type="entry name" value="rrf2_super"/>
    <property type="match status" value="1"/>
</dbReference>
<dbReference type="PROSITE" id="PS51197">
    <property type="entry name" value="HTH_RRF2_2"/>
    <property type="match status" value="1"/>
</dbReference>
<reference evidence="3 4" key="1">
    <citation type="submission" date="2023-07" db="EMBL/GenBank/DDBJ databases">
        <title>Sorghum-associated microbial communities from plants grown in Nebraska, USA.</title>
        <authorList>
            <person name="Schachtman D."/>
        </authorList>
    </citation>
    <scope>NUCLEOTIDE SEQUENCE [LARGE SCALE GENOMIC DNA]</scope>
    <source>
        <strain evidence="3 4">DS1027</strain>
    </source>
</reference>
<dbReference type="InterPro" id="IPR000944">
    <property type="entry name" value="Tscrpt_reg_Rrf2"/>
</dbReference>
<name>A0ABU1MK68_9SPHN</name>
<evidence type="ECO:0000313" key="4">
    <source>
        <dbReference type="Proteomes" id="UP001184150"/>
    </source>
</evidence>
<dbReference type="Pfam" id="PF02082">
    <property type="entry name" value="Rrf2"/>
    <property type="match status" value="1"/>
</dbReference>
<sequence>MQLTQHTDYGLRLLIAMARRPDAPLALPGFAAEQGLSYHHVAKVAQALVHEGFAISVRGRNGGLCLAQPPAALRVGQVVRALEKGLRLVDCANCRMNGDCALSGALARALEAFLAVLDEVTLEQAARPGVSAFAPWLVSSDSRPQSALPLGGDGVPCRAGQGT</sequence>
<dbReference type="RefSeq" id="WP_168351997.1">
    <property type="nucleotide sequence ID" value="NZ_JAVDRD010000003.1"/>
</dbReference>
<organism evidence="3 4">
    <name type="scientific">Novosphingobium capsulatum</name>
    <dbReference type="NCBI Taxonomy" id="13688"/>
    <lineage>
        <taxon>Bacteria</taxon>
        <taxon>Pseudomonadati</taxon>
        <taxon>Pseudomonadota</taxon>
        <taxon>Alphaproteobacteria</taxon>
        <taxon>Sphingomonadales</taxon>
        <taxon>Sphingomonadaceae</taxon>
        <taxon>Novosphingobium</taxon>
    </lineage>
</organism>
<dbReference type="Proteomes" id="UP001184150">
    <property type="component" value="Unassembled WGS sequence"/>
</dbReference>
<keyword evidence="1" id="KW-0238">DNA-binding</keyword>
<protein>
    <submittedName>
        <fullName evidence="3">Rrf2 family nitric oxide-sensitive transcriptional repressor</fullName>
    </submittedName>
</protein>
<keyword evidence="4" id="KW-1185">Reference proteome</keyword>
<dbReference type="PANTHER" id="PTHR33221:SF4">
    <property type="entry name" value="HTH-TYPE TRANSCRIPTIONAL REPRESSOR NSRR"/>
    <property type="match status" value="1"/>
</dbReference>
<dbReference type="InterPro" id="IPR036390">
    <property type="entry name" value="WH_DNA-bd_sf"/>
</dbReference>
<evidence type="ECO:0000313" key="3">
    <source>
        <dbReference type="EMBL" id="MDR6510743.1"/>
    </source>
</evidence>
<evidence type="ECO:0000256" key="2">
    <source>
        <dbReference type="SAM" id="MobiDB-lite"/>
    </source>
</evidence>
<dbReference type="InterPro" id="IPR036388">
    <property type="entry name" value="WH-like_DNA-bd_sf"/>
</dbReference>
<dbReference type="EMBL" id="JAVDRD010000003">
    <property type="protein sequence ID" value="MDR6510743.1"/>
    <property type="molecule type" value="Genomic_DNA"/>
</dbReference>
<feature type="region of interest" description="Disordered" evidence="2">
    <location>
        <begin position="143"/>
        <end position="163"/>
    </location>
</feature>